<dbReference type="EMBL" id="FNVK01000004">
    <property type="protein sequence ID" value="SEF61781.1"/>
    <property type="molecule type" value="Genomic_DNA"/>
</dbReference>
<dbReference type="AlphaFoldDB" id="A0A1H5TI49"/>
<feature type="compositionally biased region" description="Basic and acidic residues" evidence="1">
    <location>
        <begin position="123"/>
        <end position="134"/>
    </location>
</feature>
<feature type="region of interest" description="Disordered" evidence="1">
    <location>
        <begin position="1"/>
        <end position="22"/>
    </location>
</feature>
<reference evidence="2 3" key="1">
    <citation type="submission" date="2016-10" db="EMBL/GenBank/DDBJ databases">
        <authorList>
            <person name="de Groot N.N."/>
        </authorList>
    </citation>
    <scope>NUCLEOTIDE SEQUENCE [LARGE SCALE GENOMIC DNA]</scope>
    <source>
        <strain evidence="2 3">Nl13</strain>
    </source>
</reference>
<organism evidence="2 3">
    <name type="scientific">Nitrosospira multiformis (strain ATCC 25196 / NCIMB 11849 / C 71)</name>
    <dbReference type="NCBI Taxonomy" id="323848"/>
    <lineage>
        <taxon>Bacteria</taxon>
        <taxon>Pseudomonadati</taxon>
        <taxon>Pseudomonadota</taxon>
        <taxon>Betaproteobacteria</taxon>
        <taxon>Nitrosomonadales</taxon>
        <taxon>Nitrosomonadaceae</taxon>
        <taxon>Nitrosospira</taxon>
    </lineage>
</organism>
<sequence length="147" mass="16740">MSDRETIESRKEERNSRESGATEEFAAIASDDVQALTDKHLLQPVSIRLEKSLIEDFKLIASMYGIGYQPLMRQILKRFADSEKKQILREAASKMKLMRKEALKEAASKMKLMRKEALKEAASKMKSMGKEAAKNLRHLAAKQRKVA</sequence>
<name>A0A1H5TI49_NITMU</name>
<evidence type="ECO:0000313" key="3">
    <source>
        <dbReference type="Proteomes" id="UP000236751"/>
    </source>
</evidence>
<feature type="compositionally biased region" description="Basic residues" evidence="1">
    <location>
        <begin position="135"/>
        <end position="147"/>
    </location>
</feature>
<proteinExistence type="predicted"/>
<dbReference type="RefSeq" id="WP_219817584.1">
    <property type="nucleotide sequence ID" value="NZ_FNVK01000004.1"/>
</dbReference>
<evidence type="ECO:0008006" key="4">
    <source>
        <dbReference type="Google" id="ProtNLM"/>
    </source>
</evidence>
<feature type="compositionally biased region" description="Basic and acidic residues" evidence="1">
    <location>
        <begin position="1"/>
        <end position="17"/>
    </location>
</feature>
<dbReference type="Proteomes" id="UP000236751">
    <property type="component" value="Unassembled WGS sequence"/>
</dbReference>
<feature type="region of interest" description="Disordered" evidence="1">
    <location>
        <begin position="123"/>
        <end position="147"/>
    </location>
</feature>
<accession>A0A1H5TI49</accession>
<gene>
    <name evidence="2" type="ORF">SAMN05216403_104162</name>
</gene>
<evidence type="ECO:0000313" key="2">
    <source>
        <dbReference type="EMBL" id="SEF61781.1"/>
    </source>
</evidence>
<protein>
    <recommendedName>
        <fullName evidence="4">BrnA antitoxin of type II toxin-antitoxin system</fullName>
    </recommendedName>
</protein>
<evidence type="ECO:0000256" key="1">
    <source>
        <dbReference type="SAM" id="MobiDB-lite"/>
    </source>
</evidence>